<dbReference type="InterPro" id="IPR036291">
    <property type="entry name" value="NAD(P)-bd_dom_sf"/>
</dbReference>
<protein>
    <recommendedName>
        <fullName evidence="2">Enoyl reductase (ER) domain-containing protein</fullName>
    </recommendedName>
</protein>
<dbReference type="InterPro" id="IPR013154">
    <property type="entry name" value="ADH-like_N"/>
</dbReference>
<evidence type="ECO:0000256" key="1">
    <source>
        <dbReference type="SAM" id="MobiDB-lite"/>
    </source>
</evidence>
<dbReference type="InterPro" id="IPR047122">
    <property type="entry name" value="Trans-enoyl_RdTase-like"/>
</dbReference>
<dbReference type="Pfam" id="PF08240">
    <property type="entry name" value="ADH_N"/>
    <property type="match status" value="1"/>
</dbReference>
<dbReference type="Pfam" id="PF00107">
    <property type="entry name" value="ADH_zinc_N"/>
    <property type="match status" value="1"/>
</dbReference>
<comment type="caution">
    <text evidence="3">The sequence shown here is derived from an EMBL/GenBank/DDBJ whole genome shotgun (WGS) entry which is preliminary data.</text>
</comment>
<accession>A0A4Y9Y085</accession>
<dbReference type="Gene3D" id="3.90.180.10">
    <property type="entry name" value="Medium-chain alcohol dehydrogenases, catalytic domain"/>
    <property type="match status" value="1"/>
</dbReference>
<feature type="compositionally biased region" description="Polar residues" evidence="1">
    <location>
        <begin position="268"/>
        <end position="283"/>
    </location>
</feature>
<organism evidence="3 4">
    <name type="scientific">Rhodofomes roseus</name>
    <dbReference type="NCBI Taxonomy" id="34475"/>
    <lineage>
        <taxon>Eukaryota</taxon>
        <taxon>Fungi</taxon>
        <taxon>Dikarya</taxon>
        <taxon>Basidiomycota</taxon>
        <taxon>Agaricomycotina</taxon>
        <taxon>Agaricomycetes</taxon>
        <taxon>Polyporales</taxon>
        <taxon>Rhodofomes</taxon>
    </lineage>
</organism>
<dbReference type="InterPro" id="IPR013149">
    <property type="entry name" value="ADH-like_C"/>
</dbReference>
<evidence type="ECO:0000259" key="2">
    <source>
        <dbReference type="SMART" id="SM00829"/>
    </source>
</evidence>
<sequence length="496" mass="53979">MRAVIVQPAYAQEKRVAVKDHPVPELGPEDVLVKVVAAAQNPTDWKFVDFVQKAGTILGVDFSGVVIAAGSNVADLTIGTRVAGFVLGGALPDSAFWTAVQALYHPTRLALAEIPSKLQDGSDEWVFLYGESTSVGLYAIQLLRLSGYKSATVCSADQFDLVKSLGADVVINRHAPDSLQQIREATGGKSASSLLTLRHTSSSDYRDTSTKGNLVNITINSNMLSARPLALNGEPYHAKTPARAVRDRTLLQENLHRPPLTVNAKGKTLQQTPRRPLTVQSHKALSHSVKPTIRVQKPLGDKTPFPNRVANAVPFDTPAPQTAKLAKLALLEAPQQALPETLLRPSSARKSLRAPRTSGGAPQLDFKTPVTRGNHWDVSDGEIDVEAEEDVQEAVNVRGEDGDEIEYMPPTAIVPAYEPPFEMPDYTQLGATIRELAHSYKYDDTDDLYHALESDVDTGSHDLWRASGFVSADSSSQWETPHLPVLGNVFHKQRIF</sequence>
<dbReference type="InterPro" id="IPR020843">
    <property type="entry name" value="ER"/>
</dbReference>
<feature type="region of interest" description="Disordered" evidence="1">
    <location>
        <begin position="266"/>
        <end position="290"/>
    </location>
</feature>
<feature type="domain" description="Enoyl reductase (ER)" evidence="2">
    <location>
        <begin position="11"/>
        <end position="289"/>
    </location>
</feature>
<dbReference type="EMBL" id="SEKV01000589">
    <property type="protein sequence ID" value="TFY55452.1"/>
    <property type="molecule type" value="Genomic_DNA"/>
</dbReference>
<dbReference type="AlphaFoldDB" id="A0A4Y9Y085"/>
<dbReference type="Proteomes" id="UP000298390">
    <property type="component" value="Unassembled WGS sequence"/>
</dbReference>
<dbReference type="Gene3D" id="3.40.50.720">
    <property type="entry name" value="NAD(P)-binding Rossmann-like Domain"/>
    <property type="match status" value="1"/>
</dbReference>
<reference evidence="3 4" key="1">
    <citation type="submission" date="2019-01" db="EMBL/GenBank/DDBJ databases">
        <title>Genome sequencing of the rare red list fungi Fomitopsis rosea.</title>
        <authorList>
            <person name="Buettner E."/>
            <person name="Kellner H."/>
        </authorList>
    </citation>
    <scope>NUCLEOTIDE SEQUENCE [LARGE SCALE GENOMIC DNA]</scope>
    <source>
        <strain evidence="3 4">DSM 105464</strain>
    </source>
</reference>
<evidence type="ECO:0000313" key="3">
    <source>
        <dbReference type="EMBL" id="TFY55452.1"/>
    </source>
</evidence>
<dbReference type="SMART" id="SM00829">
    <property type="entry name" value="PKS_ER"/>
    <property type="match status" value="1"/>
</dbReference>
<dbReference type="InterPro" id="IPR011032">
    <property type="entry name" value="GroES-like_sf"/>
</dbReference>
<evidence type="ECO:0000313" key="4">
    <source>
        <dbReference type="Proteomes" id="UP000298390"/>
    </source>
</evidence>
<dbReference type="SUPFAM" id="SSF50129">
    <property type="entry name" value="GroES-like"/>
    <property type="match status" value="1"/>
</dbReference>
<dbReference type="PANTHER" id="PTHR45348">
    <property type="entry name" value="HYPOTHETICAL OXIDOREDUCTASE (EUROFUNG)"/>
    <property type="match status" value="1"/>
</dbReference>
<dbReference type="PANTHER" id="PTHR45348:SF2">
    <property type="entry name" value="ZINC-TYPE ALCOHOL DEHYDROGENASE-LIKE PROTEIN C2E1P3.01"/>
    <property type="match status" value="1"/>
</dbReference>
<gene>
    <name evidence="3" type="ORF">EVJ58_g8241</name>
</gene>
<name>A0A4Y9Y085_9APHY</name>
<feature type="region of interest" description="Disordered" evidence="1">
    <location>
        <begin position="343"/>
        <end position="376"/>
    </location>
</feature>
<dbReference type="SUPFAM" id="SSF51735">
    <property type="entry name" value="NAD(P)-binding Rossmann-fold domains"/>
    <property type="match status" value="1"/>
</dbReference>
<dbReference type="STRING" id="34475.A0A4Y9Y085"/>
<dbReference type="GO" id="GO:0016651">
    <property type="term" value="F:oxidoreductase activity, acting on NAD(P)H"/>
    <property type="evidence" value="ECO:0007669"/>
    <property type="project" value="InterPro"/>
</dbReference>
<proteinExistence type="predicted"/>